<dbReference type="Gene3D" id="3.30.465.10">
    <property type="match status" value="1"/>
</dbReference>
<comment type="pathway">
    <text evidence="4 16">Cell wall biogenesis; peptidoglycan biosynthesis.</text>
</comment>
<dbReference type="PROSITE" id="PS51387">
    <property type="entry name" value="FAD_PCMH"/>
    <property type="match status" value="1"/>
</dbReference>
<name>A0AAE3AR47_9FIRM</name>
<keyword evidence="10 16" id="KW-0133">Cell shape</keyword>
<dbReference type="RefSeq" id="WP_308450892.1">
    <property type="nucleotide sequence ID" value="NZ_JAJEPU010000009.1"/>
</dbReference>
<evidence type="ECO:0000256" key="1">
    <source>
        <dbReference type="ARBA" id="ARBA00001974"/>
    </source>
</evidence>
<dbReference type="GO" id="GO:0051301">
    <property type="term" value="P:cell division"/>
    <property type="evidence" value="ECO:0007669"/>
    <property type="project" value="UniProtKB-KW"/>
</dbReference>
<dbReference type="Gene3D" id="3.90.78.10">
    <property type="entry name" value="UDP-N-acetylenolpyruvoylglucosamine reductase, C-terminal domain"/>
    <property type="match status" value="1"/>
</dbReference>
<dbReference type="InterPro" id="IPR036318">
    <property type="entry name" value="FAD-bd_PCMH-like_sf"/>
</dbReference>
<dbReference type="NCBIfam" id="NF010480">
    <property type="entry name" value="PRK13905.1"/>
    <property type="match status" value="1"/>
</dbReference>
<evidence type="ECO:0000256" key="11">
    <source>
        <dbReference type="ARBA" id="ARBA00022984"/>
    </source>
</evidence>
<dbReference type="SUPFAM" id="SSF56176">
    <property type="entry name" value="FAD-binding/transporter-associated domain-like"/>
    <property type="match status" value="1"/>
</dbReference>
<dbReference type="AlphaFoldDB" id="A0AAE3AR47"/>
<feature type="active site" description="Proton donor" evidence="16">
    <location>
        <position position="240"/>
    </location>
</feature>
<dbReference type="InterPro" id="IPR016167">
    <property type="entry name" value="FAD-bd_PCMH_sub1"/>
</dbReference>
<dbReference type="InterPro" id="IPR016169">
    <property type="entry name" value="FAD-bd_PCMH_sub2"/>
</dbReference>
<keyword evidence="12 16" id="KW-0560">Oxidoreductase</keyword>
<keyword evidence="8 16" id="KW-0274">FAD</keyword>
<evidence type="ECO:0000256" key="15">
    <source>
        <dbReference type="ARBA" id="ARBA00048914"/>
    </source>
</evidence>
<proteinExistence type="inferred from homology"/>
<dbReference type="InterPro" id="IPR003170">
    <property type="entry name" value="MurB"/>
</dbReference>
<dbReference type="InterPro" id="IPR016166">
    <property type="entry name" value="FAD-bd_PCMH"/>
</dbReference>
<dbReference type="Pfam" id="PF01565">
    <property type="entry name" value="FAD_binding_4"/>
    <property type="match status" value="1"/>
</dbReference>
<dbReference type="GO" id="GO:0071949">
    <property type="term" value="F:FAD binding"/>
    <property type="evidence" value="ECO:0007669"/>
    <property type="project" value="InterPro"/>
</dbReference>
<evidence type="ECO:0000256" key="7">
    <source>
        <dbReference type="ARBA" id="ARBA00022630"/>
    </source>
</evidence>
<dbReference type="EMBL" id="JAJEPU010000009">
    <property type="protein sequence ID" value="MCC2164183.1"/>
    <property type="molecule type" value="Genomic_DNA"/>
</dbReference>
<feature type="active site" evidence="16">
    <location>
        <position position="310"/>
    </location>
</feature>
<evidence type="ECO:0000256" key="13">
    <source>
        <dbReference type="ARBA" id="ARBA00023306"/>
    </source>
</evidence>
<evidence type="ECO:0000256" key="16">
    <source>
        <dbReference type="HAMAP-Rule" id="MF_00037"/>
    </source>
</evidence>
<dbReference type="GO" id="GO:0005829">
    <property type="term" value="C:cytosol"/>
    <property type="evidence" value="ECO:0007669"/>
    <property type="project" value="TreeGrafter"/>
</dbReference>
<dbReference type="NCBIfam" id="TIGR00179">
    <property type="entry name" value="murB"/>
    <property type="match status" value="1"/>
</dbReference>
<keyword evidence="6 16" id="KW-0132">Cell division</keyword>
<keyword evidence="13 16" id="KW-0131">Cell cycle</keyword>
<keyword evidence="14 16" id="KW-0961">Cell wall biogenesis/degradation</keyword>
<keyword evidence="11 16" id="KW-0573">Peptidoglycan synthesis</keyword>
<feature type="active site" evidence="16">
    <location>
        <position position="190"/>
    </location>
</feature>
<dbReference type="Pfam" id="PF02873">
    <property type="entry name" value="MurB_C"/>
    <property type="match status" value="1"/>
</dbReference>
<comment type="subcellular location">
    <subcellularLocation>
        <location evidence="3 16">Cytoplasm</location>
    </subcellularLocation>
</comment>
<evidence type="ECO:0000256" key="12">
    <source>
        <dbReference type="ARBA" id="ARBA00023002"/>
    </source>
</evidence>
<gene>
    <name evidence="16 18" type="primary">murB</name>
    <name evidence="18" type="ORF">LKD32_04650</name>
</gene>
<dbReference type="Gene3D" id="3.30.43.10">
    <property type="entry name" value="Uridine Diphospho-n-acetylenolpyruvylglucosamine Reductase, domain 2"/>
    <property type="match status" value="1"/>
</dbReference>
<dbReference type="InterPro" id="IPR006094">
    <property type="entry name" value="Oxid_FAD_bind_N"/>
</dbReference>
<dbReference type="GO" id="GO:0008762">
    <property type="term" value="F:UDP-N-acetylmuramate dehydrogenase activity"/>
    <property type="evidence" value="ECO:0007669"/>
    <property type="project" value="UniProtKB-UniRule"/>
</dbReference>
<organism evidence="18 19">
    <name type="scientific">Brotaphodocola catenula</name>
    <dbReference type="NCBI Taxonomy" id="2885361"/>
    <lineage>
        <taxon>Bacteria</taxon>
        <taxon>Bacillati</taxon>
        <taxon>Bacillota</taxon>
        <taxon>Clostridia</taxon>
        <taxon>Lachnospirales</taxon>
        <taxon>Lachnospiraceae</taxon>
        <taxon>Brotaphodocola</taxon>
    </lineage>
</organism>
<accession>A0AAE3AR47</accession>
<dbReference type="HAMAP" id="MF_00037">
    <property type="entry name" value="MurB"/>
    <property type="match status" value="1"/>
</dbReference>
<evidence type="ECO:0000256" key="10">
    <source>
        <dbReference type="ARBA" id="ARBA00022960"/>
    </source>
</evidence>
<evidence type="ECO:0000256" key="6">
    <source>
        <dbReference type="ARBA" id="ARBA00022618"/>
    </source>
</evidence>
<dbReference type="PANTHER" id="PTHR21071:SF4">
    <property type="entry name" value="UDP-N-ACETYLENOLPYRUVOYLGLUCOSAMINE REDUCTASE"/>
    <property type="match status" value="1"/>
</dbReference>
<dbReference type="EC" id="1.3.1.98" evidence="16"/>
<evidence type="ECO:0000256" key="2">
    <source>
        <dbReference type="ARBA" id="ARBA00003921"/>
    </source>
</evidence>
<evidence type="ECO:0000256" key="5">
    <source>
        <dbReference type="ARBA" id="ARBA00022490"/>
    </source>
</evidence>
<comment type="function">
    <text evidence="2 16">Cell wall formation.</text>
</comment>
<reference evidence="18" key="1">
    <citation type="submission" date="2021-10" db="EMBL/GenBank/DDBJ databases">
        <title>Anaerobic single-cell dispensing facilitates the cultivation of human gut bacteria.</title>
        <authorList>
            <person name="Afrizal A."/>
        </authorList>
    </citation>
    <scope>NUCLEOTIDE SEQUENCE</scope>
    <source>
        <strain evidence="18">CLA-AA-H274</strain>
    </source>
</reference>
<evidence type="ECO:0000256" key="14">
    <source>
        <dbReference type="ARBA" id="ARBA00023316"/>
    </source>
</evidence>
<evidence type="ECO:0000259" key="17">
    <source>
        <dbReference type="PROSITE" id="PS51387"/>
    </source>
</evidence>
<evidence type="ECO:0000256" key="4">
    <source>
        <dbReference type="ARBA" id="ARBA00004752"/>
    </source>
</evidence>
<dbReference type="PANTHER" id="PTHR21071">
    <property type="entry name" value="UDP-N-ACETYLENOLPYRUVOYLGLUCOSAMINE REDUCTASE"/>
    <property type="match status" value="1"/>
</dbReference>
<comment type="catalytic activity">
    <reaction evidence="15 16">
        <text>UDP-N-acetyl-alpha-D-muramate + NADP(+) = UDP-N-acetyl-3-O-(1-carboxyvinyl)-alpha-D-glucosamine + NADPH + H(+)</text>
        <dbReference type="Rhea" id="RHEA:12248"/>
        <dbReference type="ChEBI" id="CHEBI:15378"/>
        <dbReference type="ChEBI" id="CHEBI:57783"/>
        <dbReference type="ChEBI" id="CHEBI:58349"/>
        <dbReference type="ChEBI" id="CHEBI:68483"/>
        <dbReference type="ChEBI" id="CHEBI:70757"/>
        <dbReference type="EC" id="1.3.1.98"/>
    </reaction>
</comment>
<evidence type="ECO:0000313" key="18">
    <source>
        <dbReference type="EMBL" id="MCC2164183.1"/>
    </source>
</evidence>
<evidence type="ECO:0000256" key="8">
    <source>
        <dbReference type="ARBA" id="ARBA00022827"/>
    </source>
</evidence>
<dbReference type="GO" id="GO:0009252">
    <property type="term" value="P:peptidoglycan biosynthetic process"/>
    <property type="evidence" value="ECO:0007669"/>
    <property type="project" value="UniProtKB-UniRule"/>
</dbReference>
<dbReference type="Proteomes" id="UP001198962">
    <property type="component" value="Unassembled WGS sequence"/>
</dbReference>
<keyword evidence="9 16" id="KW-0521">NADP</keyword>
<feature type="domain" description="FAD-binding PCMH-type" evidence="17">
    <location>
        <begin position="45"/>
        <end position="211"/>
    </location>
</feature>
<keyword evidence="7 16" id="KW-0285">Flavoprotein</keyword>
<dbReference type="SUPFAM" id="SSF56194">
    <property type="entry name" value="Uridine diphospho-N-Acetylenolpyruvylglucosamine reductase, MurB, C-terminal domain"/>
    <property type="match status" value="1"/>
</dbReference>
<dbReference type="GO" id="GO:0071555">
    <property type="term" value="P:cell wall organization"/>
    <property type="evidence" value="ECO:0007669"/>
    <property type="project" value="UniProtKB-KW"/>
</dbReference>
<comment type="caution">
    <text evidence="18">The sequence shown here is derived from an EMBL/GenBank/DDBJ whole genome shotgun (WGS) entry which is preliminary data.</text>
</comment>
<dbReference type="GO" id="GO:0008360">
    <property type="term" value="P:regulation of cell shape"/>
    <property type="evidence" value="ECO:0007669"/>
    <property type="project" value="UniProtKB-KW"/>
</dbReference>
<keyword evidence="5 16" id="KW-0963">Cytoplasm</keyword>
<comment type="similarity">
    <text evidence="16">Belongs to the MurB family.</text>
</comment>
<evidence type="ECO:0000256" key="9">
    <source>
        <dbReference type="ARBA" id="ARBA00022857"/>
    </source>
</evidence>
<evidence type="ECO:0000313" key="19">
    <source>
        <dbReference type="Proteomes" id="UP001198962"/>
    </source>
</evidence>
<evidence type="ECO:0000256" key="3">
    <source>
        <dbReference type="ARBA" id="ARBA00004496"/>
    </source>
</evidence>
<sequence>MTEQRTAQNVEKREQTTSLREKLMQVLPEGGLRENEPMSRHTTFRAGGPADYFAEPQSADQLAGVIRVCREAGESYAIVGNGSNLLVGDLGYHGAVISIGKAFGEIRVEDNRIFAGAGALLASVARNALTAELTGFEFAAGIPGSVGGAVVMNAGAYGSEMKDVMASATVLTPEGEVVTIVSEDLELGYRTSCVLKKGYVVLGAEFMLEHGDPEKIREQMDELAGKRREKQPLEYPSAGSTFKRPQGDFAGRLIEVAGLRGFRVGDAQVSEKHCGFVINRGEASSADILSLCRQVQERVKENSGVELELEVKLLGEFSVK</sequence>
<keyword evidence="19" id="KW-1185">Reference proteome</keyword>
<dbReference type="InterPro" id="IPR011601">
    <property type="entry name" value="MurB_C"/>
</dbReference>
<comment type="cofactor">
    <cofactor evidence="1 16">
        <name>FAD</name>
        <dbReference type="ChEBI" id="CHEBI:57692"/>
    </cofactor>
</comment>
<protein>
    <recommendedName>
        <fullName evidence="16">UDP-N-acetylenolpyruvoylglucosamine reductase</fullName>
        <ecNumber evidence="16">1.3.1.98</ecNumber>
    </recommendedName>
    <alternativeName>
        <fullName evidence="16">UDP-N-acetylmuramate dehydrogenase</fullName>
    </alternativeName>
</protein>
<dbReference type="InterPro" id="IPR036635">
    <property type="entry name" value="MurB_C_sf"/>
</dbReference>